<comment type="cofactor">
    <cofactor evidence="2">
        <name>Fe cation</name>
        <dbReference type="ChEBI" id="CHEBI:24875"/>
    </cofactor>
    <text evidence="2">Binds 1 Fe cation per subunit.</text>
</comment>
<comment type="similarity">
    <text evidence="1 3">Belongs to the pirin family.</text>
</comment>
<evidence type="ECO:0000256" key="2">
    <source>
        <dbReference type="PIRSR" id="PIRSR006232-1"/>
    </source>
</evidence>
<feature type="domain" description="Quercetin 2,3-dioxygenase C-terminal cupin" evidence="5">
    <location>
        <begin position="143"/>
        <end position="228"/>
    </location>
</feature>
<sequence length="229" mass="26371">MYEVRYARDRGIGGGGWLDSRHTFSFANYFDPNFMGFSHLRVINEDYVQPGTGFGTHPHRDMEILSYVLEGTIEHQDSMGNKRQLKAGEFQIMSAGTGITHSEMNPSSTEKLHFYQIWVIPNELGIKPRYEQKAFVPKEGATLLLSPNAEYGSFKVHQNMKLYRHQYSENTDINIELNKSRRYWVQVVKGVLKLNDIELKASDAMALVDESELKVFAYSDVEFLLFDLE</sequence>
<proteinExistence type="inferred from homology"/>
<comment type="caution">
    <text evidence="6">The sequence shown here is derived from an EMBL/GenBank/DDBJ whole genome shotgun (WGS) entry which is preliminary data.</text>
</comment>
<dbReference type="Pfam" id="PF02678">
    <property type="entry name" value="Pirin"/>
    <property type="match status" value="1"/>
</dbReference>
<feature type="binding site" evidence="2">
    <location>
        <position position="59"/>
    </location>
    <ligand>
        <name>Fe cation</name>
        <dbReference type="ChEBI" id="CHEBI:24875"/>
    </ligand>
</feature>
<dbReference type="InterPro" id="IPR041602">
    <property type="entry name" value="Quercetinase_C"/>
</dbReference>
<dbReference type="GO" id="GO:0051213">
    <property type="term" value="F:dioxygenase activity"/>
    <property type="evidence" value="ECO:0007669"/>
    <property type="project" value="UniProtKB-KW"/>
</dbReference>
<evidence type="ECO:0000259" key="4">
    <source>
        <dbReference type="Pfam" id="PF02678"/>
    </source>
</evidence>
<feature type="binding site" evidence="2">
    <location>
        <position position="57"/>
    </location>
    <ligand>
        <name>Fe cation</name>
        <dbReference type="ChEBI" id="CHEBI:24875"/>
    </ligand>
</feature>
<evidence type="ECO:0000256" key="3">
    <source>
        <dbReference type="RuleBase" id="RU003457"/>
    </source>
</evidence>
<dbReference type="InterPro" id="IPR003829">
    <property type="entry name" value="Pirin_N_dom"/>
</dbReference>
<keyword evidence="6" id="KW-0223">Dioxygenase</keyword>
<evidence type="ECO:0000313" key="7">
    <source>
        <dbReference type="Proteomes" id="UP000240535"/>
    </source>
</evidence>
<dbReference type="Pfam" id="PF17954">
    <property type="entry name" value="Pirin_C_2"/>
    <property type="match status" value="1"/>
</dbReference>
<dbReference type="PANTHER" id="PTHR43212">
    <property type="entry name" value="QUERCETIN 2,3-DIOXYGENASE"/>
    <property type="match status" value="1"/>
</dbReference>
<dbReference type="GO" id="GO:0046872">
    <property type="term" value="F:metal ion binding"/>
    <property type="evidence" value="ECO:0007669"/>
    <property type="project" value="UniProtKB-KW"/>
</dbReference>
<dbReference type="Gene3D" id="2.60.120.10">
    <property type="entry name" value="Jelly Rolls"/>
    <property type="match status" value="2"/>
</dbReference>
<feature type="domain" description="Pirin N-terminal" evidence="4">
    <location>
        <begin position="10"/>
        <end position="119"/>
    </location>
</feature>
<dbReference type="PIRSF" id="PIRSF006232">
    <property type="entry name" value="Pirin"/>
    <property type="match status" value="1"/>
</dbReference>
<feature type="binding site" evidence="2">
    <location>
        <position position="101"/>
    </location>
    <ligand>
        <name>Fe cation</name>
        <dbReference type="ChEBI" id="CHEBI:24875"/>
    </ligand>
</feature>
<name>A0A2P8QYL6_9BACT</name>
<dbReference type="InterPro" id="IPR011051">
    <property type="entry name" value="RmlC_Cupin_sf"/>
</dbReference>
<dbReference type="OrthoDB" id="9780903at2"/>
<dbReference type="InterPro" id="IPR014710">
    <property type="entry name" value="RmlC-like_jellyroll"/>
</dbReference>
<keyword evidence="6" id="KW-0560">Oxidoreductase</keyword>
<keyword evidence="2" id="KW-0408">Iron</keyword>
<keyword evidence="7" id="KW-1185">Reference proteome</keyword>
<dbReference type="PANTHER" id="PTHR43212:SF3">
    <property type="entry name" value="QUERCETIN 2,3-DIOXYGENASE"/>
    <property type="match status" value="1"/>
</dbReference>
<dbReference type="EMBL" id="PDHH01000009">
    <property type="protein sequence ID" value="PSM51322.1"/>
    <property type="molecule type" value="Genomic_DNA"/>
</dbReference>
<dbReference type="CDD" id="cd02910">
    <property type="entry name" value="cupin_Yhhw_N"/>
    <property type="match status" value="1"/>
</dbReference>
<reference evidence="7" key="1">
    <citation type="submission" date="2017-10" db="EMBL/GenBank/DDBJ databases">
        <title>Campylobacter species from seals.</title>
        <authorList>
            <person name="Gilbert M.J."/>
            <person name="Zomer A.L."/>
            <person name="Timmerman A.J."/>
            <person name="Duim B."/>
            <person name="Wagenaar J.A."/>
        </authorList>
    </citation>
    <scope>NUCLEOTIDE SEQUENCE [LARGE SCALE GENOMIC DNA]</scope>
    <source>
        <strain evidence="7">17S00004-5</strain>
    </source>
</reference>
<dbReference type="SUPFAM" id="SSF51182">
    <property type="entry name" value="RmlC-like cupins"/>
    <property type="match status" value="1"/>
</dbReference>
<evidence type="ECO:0000256" key="1">
    <source>
        <dbReference type="ARBA" id="ARBA00008416"/>
    </source>
</evidence>
<evidence type="ECO:0000259" key="5">
    <source>
        <dbReference type="Pfam" id="PF17954"/>
    </source>
</evidence>
<dbReference type="AlphaFoldDB" id="A0A2P8QYL6"/>
<feature type="binding site" evidence="2">
    <location>
        <position position="103"/>
    </location>
    <ligand>
        <name>Fe cation</name>
        <dbReference type="ChEBI" id="CHEBI:24875"/>
    </ligand>
</feature>
<dbReference type="RefSeq" id="WP_106872797.1">
    <property type="nucleotide sequence ID" value="NZ_CP053841.1"/>
</dbReference>
<accession>A0A2P8QYL6</accession>
<dbReference type="FunFam" id="2.60.120.10:FF:000021">
    <property type="entry name" value="Quercetin 2,3-dioxygenase"/>
    <property type="match status" value="1"/>
</dbReference>
<dbReference type="Proteomes" id="UP000240535">
    <property type="component" value="Unassembled WGS sequence"/>
</dbReference>
<evidence type="ECO:0000313" key="6">
    <source>
        <dbReference type="EMBL" id="PSM51322.1"/>
    </source>
</evidence>
<protein>
    <submittedName>
        <fullName evidence="6">Quercetin 2,3-dioxygenase</fullName>
    </submittedName>
</protein>
<keyword evidence="2" id="KW-0479">Metal-binding</keyword>
<organism evidence="6 7">
    <name type="scientific">Campylobacter blaseri</name>
    <dbReference type="NCBI Taxonomy" id="2042961"/>
    <lineage>
        <taxon>Bacteria</taxon>
        <taxon>Pseudomonadati</taxon>
        <taxon>Campylobacterota</taxon>
        <taxon>Epsilonproteobacteria</taxon>
        <taxon>Campylobacterales</taxon>
        <taxon>Campylobacteraceae</taxon>
        <taxon>Campylobacter</taxon>
    </lineage>
</organism>
<gene>
    <name evidence="6" type="ORF">CQ405_08825</name>
</gene>
<dbReference type="InterPro" id="IPR012093">
    <property type="entry name" value="Pirin"/>
</dbReference>
<dbReference type="CDD" id="cd20311">
    <property type="entry name" value="cupin_Yhhw_C"/>
    <property type="match status" value="1"/>
</dbReference>